<organism evidence="1 2">
    <name type="scientific">Tuber magnatum</name>
    <name type="common">white Piedmont truffle</name>
    <dbReference type="NCBI Taxonomy" id="42249"/>
    <lineage>
        <taxon>Eukaryota</taxon>
        <taxon>Fungi</taxon>
        <taxon>Dikarya</taxon>
        <taxon>Ascomycota</taxon>
        <taxon>Pezizomycotina</taxon>
        <taxon>Pezizomycetes</taxon>
        <taxon>Pezizales</taxon>
        <taxon>Tuberaceae</taxon>
        <taxon>Tuber</taxon>
    </lineage>
</organism>
<name>A0A317SW48_9PEZI</name>
<sequence length="119" mass="13764">MHSLKISSKINSGLSFRVVWGSMVSFISRGKETREKKPGILETLDMYRVYYKNLCELLVGQLVFYSQIPSLHLQTPFTSHQFYSGVHNLGFVQDMEIYSYLQSHELNHRKSAYMDPPGV</sequence>
<dbReference type="AlphaFoldDB" id="A0A317SW48"/>
<reference evidence="1 2" key="1">
    <citation type="submission" date="2018-03" db="EMBL/GenBank/DDBJ databases">
        <title>Genomes of Pezizomycetes fungi and the evolution of truffles.</title>
        <authorList>
            <person name="Murat C."/>
            <person name="Payen T."/>
            <person name="Noel B."/>
            <person name="Kuo A."/>
            <person name="Martin F.M."/>
        </authorList>
    </citation>
    <scope>NUCLEOTIDE SEQUENCE [LARGE SCALE GENOMIC DNA]</scope>
    <source>
        <strain evidence="1">091103-1</strain>
    </source>
</reference>
<keyword evidence="2" id="KW-1185">Reference proteome</keyword>
<gene>
    <name evidence="1" type="ORF">C7212DRAFT_341413</name>
</gene>
<accession>A0A317SW48</accession>
<evidence type="ECO:0000313" key="2">
    <source>
        <dbReference type="Proteomes" id="UP000246991"/>
    </source>
</evidence>
<proteinExistence type="predicted"/>
<protein>
    <submittedName>
        <fullName evidence="1">Uncharacterized protein</fullName>
    </submittedName>
</protein>
<dbReference type="Proteomes" id="UP000246991">
    <property type="component" value="Unassembled WGS sequence"/>
</dbReference>
<evidence type="ECO:0000313" key="1">
    <source>
        <dbReference type="EMBL" id="PWW78683.1"/>
    </source>
</evidence>
<comment type="caution">
    <text evidence="1">The sequence shown here is derived from an EMBL/GenBank/DDBJ whole genome shotgun (WGS) entry which is preliminary data.</text>
</comment>
<dbReference type="EMBL" id="PYWC01000013">
    <property type="protein sequence ID" value="PWW78683.1"/>
    <property type="molecule type" value="Genomic_DNA"/>
</dbReference>